<organism evidence="1 2">
    <name type="scientific">Rehmannia glutinosa</name>
    <name type="common">Chinese foxglove</name>
    <dbReference type="NCBI Taxonomy" id="99300"/>
    <lineage>
        <taxon>Eukaryota</taxon>
        <taxon>Viridiplantae</taxon>
        <taxon>Streptophyta</taxon>
        <taxon>Embryophyta</taxon>
        <taxon>Tracheophyta</taxon>
        <taxon>Spermatophyta</taxon>
        <taxon>Magnoliopsida</taxon>
        <taxon>eudicotyledons</taxon>
        <taxon>Gunneridae</taxon>
        <taxon>Pentapetalae</taxon>
        <taxon>asterids</taxon>
        <taxon>lamiids</taxon>
        <taxon>Lamiales</taxon>
        <taxon>Orobanchaceae</taxon>
        <taxon>Rehmannieae</taxon>
        <taxon>Rehmannia</taxon>
    </lineage>
</organism>
<evidence type="ECO:0000313" key="1">
    <source>
        <dbReference type="EMBL" id="KAK6162493.1"/>
    </source>
</evidence>
<dbReference type="Proteomes" id="UP001318860">
    <property type="component" value="Unassembled WGS sequence"/>
</dbReference>
<evidence type="ECO:0000313" key="2">
    <source>
        <dbReference type="Proteomes" id="UP001318860"/>
    </source>
</evidence>
<comment type="caution">
    <text evidence="1">The sequence shown here is derived from an EMBL/GenBank/DDBJ whole genome shotgun (WGS) entry which is preliminary data.</text>
</comment>
<accession>A0ABR0XTU4</accession>
<protein>
    <submittedName>
        <fullName evidence="1">Uncharacterized protein</fullName>
    </submittedName>
</protein>
<proteinExistence type="predicted"/>
<sequence>MVKNQRREGMTVGRNTIEGIDEICRKYSKDDKFEQGLQTQLDKGFAISKWRISEQQRKDIHSEFIRTLLPASIRPILKRTLSENGLIIEELASDHPVGKLLSPVKVCKVIRGADHPALPWACFLDVLEEMQRFLLSKRICEMGSEAKGLQSLLPPGARSSIWELISYQQPLLLFIWLHRQRQIAERWELELLTSSAKEAHLVSKHSLDDSYLFISIALANAELPEWPLCLRFSNEDVDIS</sequence>
<gene>
    <name evidence="1" type="ORF">DH2020_002334</name>
</gene>
<dbReference type="EMBL" id="JABTTQ020000002">
    <property type="protein sequence ID" value="KAK6162493.1"/>
    <property type="molecule type" value="Genomic_DNA"/>
</dbReference>
<name>A0ABR0XTU4_REHGL</name>
<keyword evidence="2" id="KW-1185">Reference proteome</keyword>
<reference evidence="1 2" key="1">
    <citation type="journal article" date="2021" name="Comput. Struct. Biotechnol. J.">
        <title>De novo genome assembly of the potent medicinal plant Rehmannia glutinosa using nanopore technology.</title>
        <authorList>
            <person name="Ma L."/>
            <person name="Dong C."/>
            <person name="Song C."/>
            <person name="Wang X."/>
            <person name="Zheng X."/>
            <person name="Niu Y."/>
            <person name="Chen S."/>
            <person name="Feng W."/>
        </authorList>
    </citation>
    <scope>NUCLEOTIDE SEQUENCE [LARGE SCALE GENOMIC DNA]</scope>
    <source>
        <strain evidence="1">DH-2019</strain>
    </source>
</reference>